<dbReference type="InterPro" id="IPR035940">
    <property type="entry name" value="CAP_sf"/>
</dbReference>
<keyword evidence="3" id="KW-1185">Reference proteome</keyword>
<dbReference type="Pfam" id="PF00188">
    <property type="entry name" value="CAP"/>
    <property type="match status" value="1"/>
</dbReference>
<feature type="domain" description="SCP" evidence="1">
    <location>
        <begin position="50"/>
        <end position="193"/>
    </location>
</feature>
<accession>A0A0C2FJ36</accession>
<dbReference type="OrthoDB" id="5872317at2759"/>
<protein>
    <submittedName>
        <fullName evidence="2">SCP-like protein</fullName>
    </submittedName>
</protein>
<name>A0A0C2FJ36_9BILA</name>
<dbReference type="AlphaFoldDB" id="A0A0C2FJ36"/>
<dbReference type="Proteomes" id="UP000054047">
    <property type="component" value="Unassembled WGS sequence"/>
</dbReference>
<reference evidence="2 3" key="1">
    <citation type="submission" date="2013-12" db="EMBL/GenBank/DDBJ databases">
        <title>Draft genome of the parsitic nematode Ancylostoma duodenale.</title>
        <authorList>
            <person name="Mitreva M."/>
        </authorList>
    </citation>
    <scope>NUCLEOTIDE SEQUENCE [LARGE SCALE GENOMIC DNA]</scope>
    <source>
        <strain evidence="2 3">Zhejiang</strain>
    </source>
</reference>
<dbReference type="InterPro" id="IPR014044">
    <property type="entry name" value="CAP_dom"/>
</dbReference>
<dbReference type="CDD" id="cd05380">
    <property type="entry name" value="CAP_euk"/>
    <property type="match status" value="1"/>
</dbReference>
<gene>
    <name evidence="2" type="ORF">ANCDUO_23170</name>
</gene>
<dbReference type="EMBL" id="KN768526">
    <property type="protein sequence ID" value="KIH46774.1"/>
    <property type="molecule type" value="Genomic_DNA"/>
</dbReference>
<evidence type="ECO:0000259" key="1">
    <source>
        <dbReference type="Pfam" id="PF00188"/>
    </source>
</evidence>
<proteinExistence type="predicted"/>
<dbReference type="Gene3D" id="3.40.33.10">
    <property type="entry name" value="CAP"/>
    <property type="match status" value="1"/>
</dbReference>
<organism evidence="2 3">
    <name type="scientific">Ancylostoma duodenale</name>
    <dbReference type="NCBI Taxonomy" id="51022"/>
    <lineage>
        <taxon>Eukaryota</taxon>
        <taxon>Metazoa</taxon>
        <taxon>Ecdysozoa</taxon>
        <taxon>Nematoda</taxon>
        <taxon>Chromadorea</taxon>
        <taxon>Rhabditida</taxon>
        <taxon>Rhabditina</taxon>
        <taxon>Rhabditomorpha</taxon>
        <taxon>Strongyloidea</taxon>
        <taxon>Ancylostomatidae</taxon>
        <taxon>Ancylostomatinae</taxon>
        <taxon>Ancylostoma</taxon>
    </lineage>
</organism>
<dbReference type="SUPFAM" id="SSF55797">
    <property type="entry name" value="PR-1-like"/>
    <property type="match status" value="1"/>
</dbReference>
<evidence type="ECO:0000313" key="2">
    <source>
        <dbReference type="EMBL" id="KIH46774.1"/>
    </source>
</evidence>
<sequence length="231" mass="25695">MLSCTTATTILLFHRISQKFQRPEETNPRPLCPAGSDDGLTYEAQITVQNMINYYRRLVGTGWAPDKNGYAPVSSLMPGLTYNCEVLGNLSKAIADKCERPPYTPSHGRTLSYHIIEKINLNPKTVLQEAIKTWAEQSKKIDIRKIGGVVFYDNGFEVEAPDFAKMMFSQSLFAGCSVKECKDKGFTLAICQYNQLFTYGDPIYDAGKSCSRCAAWNRKCDTALGGGLCIK</sequence>
<evidence type="ECO:0000313" key="3">
    <source>
        <dbReference type="Proteomes" id="UP000054047"/>
    </source>
</evidence>